<proteinExistence type="predicted"/>
<protein>
    <submittedName>
        <fullName evidence="1">9665_t:CDS:1</fullName>
    </submittedName>
</protein>
<dbReference type="Proteomes" id="UP000789759">
    <property type="component" value="Unassembled WGS sequence"/>
</dbReference>
<evidence type="ECO:0000313" key="2">
    <source>
        <dbReference type="Proteomes" id="UP000789759"/>
    </source>
</evidence>
<name>A0A9N9IGJ5_9GLOM</name>
<feature type="non-terminal residue" evidence="1">
    <location>
        <position position="47"/>
    </location>
</feature>
<keyword evidence="2" id="KW-1185">Reference proteome</keyword>
<reference evidence="1" key="1">
    <citation type="submission" date="2021-06" db="EMBL/GenBank/DDBJ databases">
        <authorList>
            <person name="Kallberg Y."/>
            <person name="Tangrot J."/>
            <person name="Rosling A."/>
        </authorList>
    </citation>
    <scope>NUCLEOTIDE SEQUENCE</scope>
    <source>
        <strain evidence="1">FL966</strain>
    </source>
</reference>
<sequence length="47" mass="5792">LDASLAIRKFLPPTRKDRFRQLWRKNKQYKNDYKEKVRLGTILENSR</sequence>
<gene>
    <name evidence="1" type="ORF">CPELLU_LOCUS13822</name>
</gene>
<dbReference type="EMBL" id="CAJVQA010015269">
    <property type="protein sequence ID" value="CAG8736254.1"/>
    <property type="molecule type" value="Genomic_DNA"/>
</dbReference>
<accession>A0A9N9IGJ5</accession>
<evidence type="ECO:0000313" key="1">
    <source>
        <dbReference type="EMBL" id="CAG8736254.1"/>
    </source>
</evidence>
<organism evidence="1 2">
    <name type="scientific">Cetraspora pellucida</name>
    <dbReference type="NCBI Taxonomy" id="1433469"/>
    <lineage>
        <taxon>Eukaryota</taxon>
        <taxon>Fungi</taxon>
        <taxon>Fungi incertae sedis</taxon>
        <taxon>Mucoromycota</taxon>
        <taxon>Glomeromycotina</taxon>
        <taxon>Glomeromycetes</taxon>
        <taxon>Diversisporales</taxon>
        <taxon>Gigasporaceae</taxon>
        <taxon>Cetraspora</taxon>
    </lineage>
</organism>
<dbReference type="AlphaFoldDB" id="A0A9N9IGJ5"/>
<comment type="caution">
    <text evidence="1">The sequence shown here is derived from an EMBL/GenBank/DDBJ whole genome shotgun (WGS) entry which is preliminary data.</text>
</comment>